<feature type="signal peptide" evidence="1">
    <location>
        <begin position="1"/>
        <end position="20"/>
    </location>
</feature>
<dbReference type="RefSeq" id="WP_211872753.1">
    <property type="nucleotide sequence ID" value="NZ_JAAEDH010000002.1"/>
</dbReference>
<dbReference type="SUPFAM" id="SSF103088">
    <property type="entry name" value="OmpA-like"/>
    <property type="match status" value="1"/>
</dbReference>
<comment type="caution">
    <text evidence="3">The sequence shown here is derived from an EMBL/GenBank/DDBJ whole genome shotgun (WGS) entry which is preliminary data.</text>
</comment>
<evidence type="ECO:0000256" key="1">
    <source>
        <dbReference type="SAM" id="SignalP"/>
    </source>
</evidence>
<accession>A0AAF1JUK5</accession>
<protein>
    <recommendedName>
        <fullName evidence="2">OmpA-like domain-containing protein</fullName>
    </recommendedName>
</protein>
<dbReference type="InterPro" id="IPR006665">
    <property type="entry name" value="OmpA-like"/>
</dbReference>
<dbReference type="EMBL" id="JAAEDH010000002">
    <property type="protein sequence ID" value="MBR0654055.1"/>
    <property type="molecule type" value="Genomic_DNA"/>
</dbReference>
<feature type="domain" description="OmpA-like" evidence="2">
    <location>
        <begin position="30"/>
        <end position="107"/>
    </location>
</feature>
<evidence type="ECO:0000313" key="3">
    <source>
        <dbReference type="EMBL" id="MBR0654055.1"/>
    </source>
</evidence>
<reference evidence="3" key="2">
    <citation type="journal article" date="2021" name="Syst. Appl. Microbiol.">
        <title>Roseomonas hellenica sp. nov., isolated from roots of wild-growing Alkanna tinctoria.</title>
        <authorList>
            <person name="Rat A."/>
            <person name="Naranjo H.D."/>
            <person name="Lebbe L."/>
            <person name="Cnockaert M."/>
            <person name="Krigas N."/>
            <person name="Grigoriadou K."/>
            <person name="Maloupa E."/>
            <person name="Willems A."/>
        </authorList>
    </citation>
    <scope>NUCLEOTIDE SEQUENCE</scope>
    <source>
        <strain evidence="3">LMG 28251</strain>
    </source>
</reference>
<keyword evidence="1" id="KW-0732">Signal</keyword>
<organism evidence="3 4">
    <name type="scientific">Plastoroseomonas arctica</name>
    <dbReference type="NCBI Taxonomy" id="1509237"/>
    <lineage>
        <taxon>Bacteria</taxon>
        <taxon>Pseudomonadati</taxon>
        <taxon>Pseudomonadota</taxon>
        <taxon>Alphaproteobacteria</taxon>
        <taxon>Acetobacterales</taxon>
        <taxon>Acetobacteraceae</taxon>
        <taxon>Plastoroseomonas</taxon>
    </lineage>
</organism>
<dbReference type="InterPro" id="IPR036737">
    <property type="entry name" value="OmpA-like_sf"/>
</dbReference>
<evidence type="ECO:0000259" key="2">
    <source>
        <dbReference type="Pfam" id="PF00691"/>
    </source>
</evidence>
<dbReference type="Pfam" id="PF00691">
    <property type="entry name" value="OmpA"/>
    <property type="match status" value="1"/>
</dbReference>
<dbReference type="Gene3D" id="3.30.1330.60">
    <property type="entry name" value="OmpA-like domain"/>
    <property type="match status" value="1"/>
</dbReference>
<sequence>MKRLGLAALLVLGLAQGADALTPTPVRQVYFDGWHARLDAAARATLATIAADPPNGRWYVAAGYADASRPAPEGRDLAQSRARAVAAELVRLGVAPALVHVRGDDGPPVNDPPGAVGRAGNRVAIWICYADAPVCADVWRRAP</sequence>
<dbReference type="AlphaFoldDB" id="A0AAF1JUK5"/>
<dbReference type="Proteomes" id="UP001196068">
    <property type="component" value="Unassembled WGS sequence"/>
</dbReference>
<proteinExistence type="predicted"/>
<gene>
    <name evidence="3" type="ORF">GXW79_03070</name>
</gene>
<keyword evidence="4" id="KW-1185">Reference proteome</keyword>
<evidence type="ECO:0000313" key="4">
    <source>
        <dbReference type="Proteomes" id="UP001196068"/>
    </source>
</evidence>
<feature type="chain" id="PRO_5042080073" description="OmpA-like domain-containing protein" evidence="1">
    <location>
        <begin position="21"/>
        <end position="143"/>
    </location>
</feature>
<name>A0AAF1JUK5_9PROT</name>
<reference evidence="3" key="1">
    <citation type="submission" date="2020-01" db="EMBL/GenBank/DDBJ databases">
        <authorList>
            <person name="Rat A."/>
        </authorList>
    </citation>
    <scope>NUCLEOTIDE SEQUENCE</scope>
    <source>
        <strain evidence="3">LMG 28251</strain>
    </source>
</reference>